<reference evidence="2" key="1">
    <citation type="submission" date="2020-10" db="EMBL/GenBank/DDBJ databases">
        <authorList>
            <person name="Gilroy R."/>
        </authorList>
    </citation>
    <scope>NUCLEOTIDE SEQUENCE</scope>
    <source>
        <strain evidence="2">ChiBcec6-7307</strain>
    </source>
</reference>
<organism evidence="2 3">
    <name type="scientific">Candidatus Merdiplasma excrementigallinarum</name>
    <dbReference type="NCBI Taxonomy" id="2840864"/>
    <lineage>
        <taxon>Bacteria</taxon>
        <taxon>Bacillati</taxon>
        <taxon>Bacillota</taxon>
        <taxon>Clostridia</taxon>
        <taxon>Lachnospirales</taxon>
        <taxon>Lachnospiraceae</taxon>
        <taxon>Lachnospiraceae incertae sedis</taxon>
        <taxon>Candidatus Merdiplasma</taxon>
    </lineage>
</organism>
<evidence type="ECO:0000259" key="1">
    <source>
        <dbReference type="PROSITE" id="PS51724"/>
    </source>
</evidence>
<evidence type="ECO:0000313" key="3">
    <source>
        <dbReference type="Proteomes" id="UP000886889"/>
    </source>
</evidence>
<dbReference type="AlphaFoldDB" id="A0A9D1P1E8"/>
<dbReference type="GO" id="GO:0008745">
    <property type="term" value="F:N-acetylmuramoyl-L-alanine amidase activity"/>
    <property type="evidence" value="ECO:0007669"/>
    <property type="project" value="InterPro"/>
</dbReference>
<accession>A0A9D1P1E8</accession>
<dbReference type="InterPro" id="IPR002502">
    <property type="entry name" value="Amidase_domain"/>
</dbReference>
<dbReference type="GO" id="GO:0042834">
    <property type="term" value="F:peptidoglycan binding"/>
    <property type="evidence" value="ECO:0007669"/>
    <property type="project" value="InterPro"/>
</dbReference>
<dbReference type="SUPFAM" id="SSF55846">
    <property type="entry name" value="N-acetylmuramoyl-L-alanine amidase-like"/>
    <property type="match status" value="1"/>
</dbReference>
<protein>
    <submittedName>
        <fullName evidence="2">SPOR domain-containing protein</fullName>
    </submittedName>
</protein>
<dbReference type="Gene3D" id="3.40.80.10">
    <property type="entry name" value="Peptidoglycan recognition protein-like"/>
    <property type="match status" value="1"/>
</dbReference>
<sequence length="234" mass="26173">MNIVKDHCKNFKRYGEKRSAPLDSIQVHSIGTAQNSAKAVRDSMDQYNPGGIVHAVVDAETDGLVLELLPDDNLAWADAGYGNQHSYTFEIAESDFMRYKNGGAEYEVTDEEKFLEDIRRGYRNAVDFAAQKCLQFGIQPTAKLPNGLYALYSHNEGRLTGVSSAHVDPEHVWSKIGKTMDDFRRDVEAAMKEQEEGAGEERYLVQAGAFRNKENAERLAEKLRAAGFEAFVKS</sequence>
<dbReference type="EMBL" id="DVOS01000064">
    <property type="protein sequence ID" value="HIV23843.1"/>
    <property type="molecule type" value="Genomic_DNA"/>
</dbReference>
<proteinExistence type="predicted"/>
<dbReference type="InterPro" id="IPR036680">
    <property type="entry name" value="SPOR-like_sf"/>
</dbReference>
<name>A0A9D1P1E8_9FIRM</name>
<dbReference type="GO" id="GO:0009253">
    <property type="term" value="P:peptidoglycan catabolic process"/>
    <property type="evidence" value="ECO:0007669"/>
    <property type="project" value="InterPro"/>
</dbReference>
<feature type="domain" description="SPOR" evidence="1">
    <location>
        <begin position="197"/>
        <end position="234"/>
    </location>
</feature>
<dbReference type="InterPro" id="IPR007730">
    <property type="entry name" value="SPOR-like_dom"/>
</dbReference>
<dbReference type="Pfam" id="PF05036">
    <property type="entry name" value="SPOR"/>
    <property type="match status" value="1"/>
</dbReference>
<dbReference type="PROSITE" id="PS51724">
    <property type="entry name" value="SPOR"/>
    <property type="match status" value="1"/>
</dbReference>
<comment type="caution">
    <text evidence="2">The sequence shown here is derived from an EMBL/GenBank/DDBJ whole genome shotgun (WGS) entry which is preliminary data.</text>
</comment>
<reference evidence="2" key="2">
    <citation type="journal article" date="2021" name="PeerJ">
        <title>Extensive microbial diversity within the chicken gut microbiome revealed by metagenomics and culture.</title>
        <authorList>
            <person name="Gilroy R."/>
            <person name="Ravi A."/>
            <person name="Getino M."/>
            <person name="Pursley I."/>
            <person name="Horton D.L."/>
            <person name="Alikhan N.F."/>
            <person name="Baker D."/>
            <person name="Gharbi K."/>
            <person name="Hall N."/>
            <person name="Watson M."/>
            <person name="Adriaenssens E.M."/>
            <person name="Foster-Nyarko E."/>
            <person name="Jarju S."/>
            <person name="Secka A."/>
            <person name="Antonio M."/>
            <person name="Oren A."/>
            <person name="Chaudhuri R.R."/>
            <person name="La Ragione R."/>
            <person name="Hildebrand F."/>
            <person name="Pallen M.J."/>
        </authorList>
    </citation>
    <scope>NUCLEOTIDE SEQUENCE</scope>
    <source>
        <strain evidence="2">ChiBcec6-7307</strain>
    </source>
</reference>
<dbReference type="SUPFAM" id="SSF110997">
    <property type="entry name" value="Sporulation related repeat"/>
    <property type="match status" value="1"/>
</dbReference>
<gene>
    <name evidence="2" type="ORF">IAC80_07860</name>
</gene>
<dbReference type="Pfam" id="PF01510">
    <property type="entry name" value="Amidase_2"/>
    <property type="match status" value="1"/>
</dbReference>
<dbReference type="Gene3D" id="3.30.70.1070">
    <property type="entry name" value="Sporulation related repeat"/>
    <property type="match status" value="1"/>
</dbReference>
<dbReference type="InterPro" id="IPR036505">
    <property type="entry name" value="Amidase/PGRP_sf"/>
</dbReference>
<evidence type="ECO:0000313" key="2">
    <source>
        <dbReference type="EMBL" id="HIV23843.1"/>
    </source>
</evidence>
<dbReference type="Proteomes" id="UP000886889">
    <property type="component" value="Unassembled WGS sequence"/>
</dbReference>